<comment type="caution">
    <text evidence="1">The sequence shown here is derived from an EMBL/GenBank/DDBJ whole genome shotgun (WGS) entry which is preliminary data.</text>
</comment>
<evidence type="ECO:0000313" key="1">
    <source>
        <dbReference type="EMBL" id="TFY73982.1"/>
    </source>
</evidence>
<dbReference type="AlphaFoldDB" id="A0A4Y9ZH88"/>
<dbReference type="Pfam" id="PF13489">
    <property type="entry name" value="Methyltransf_23"/>
    <property type="match status" value="1"/>
</dbReference>
<dbReference type="CDD" id="cd02440">
    <property type="entry name" value="AdoMet_MTases"/>
    <property type="match status" value="1"/>
</dbReference>
<proteinExistence type="predicted"/>
<sequence length="354" mass="38734">MNAPTYVDGDAPGVKNLFDTYVGFMRSEHQDPEISRTLEQQIRRLDRFDNVHTAITRVTLGAVVELPDPAVPELSAILTRSFLEACAGELSDAARQFGITKEMQKAAREEAATHTRRDKTDSAHHIATALATRDYSPAAAPAVGWGSSYGPQSGTEEWDRLDYQYAAIRDYFVRQTLSGAPCAGSGAWAIHAAQEFPEAEVVAADIAPIPPRPPPPNVNFERVDITAPLPFKPGSFDVVHVRFVICHLSHGDMALARIAELVAPGGWLLIEDMNAPAYTDGDVPGVKNMFAAYPEYMRTKDQNPEISRTLEQRIRGLDGFDDVNVETTRVPLGAAVDVPGERCQDHSGDTMYCV</sequence>
<dbReference type="InterPro" id="IPR029063">
    <property type="entry name" value="SAM-dependent_MTases_sf"/>
</dbReference>
<evidence type="ECO:0008006" key="3">
    <source>
        <dbReference type="Google" id="ProtNLM"/>
    </source>
</evidence>
<gene>
    <name evidence="1" type="ORF">EWM64_g10030</name>
</gene>
<protein>
    <recommendedName>
        <fullName evidence="3">Methyltransferase domain-containing protein</fullName>
    </recommendedName>
</protein>
<dbReference type="EMBL" id="SFCI01002384">
    <property type="protein sequence ID" value="TFY73982.1"/>
    <property type="molecule type" value="Genomic_DNA"/>
</dbReference>
<name>A0A4Y9ZH88_9AGAM</name>
<dbReference type="Proteomes" id="UP000298061">
    <property type="component" value="Unassembled WGS sequence"/>
</dbReference>
<reference evidence="1 2" key="1">
    <citation type="submission" date="2019-02" db="EMBL/GenBank/DDBJ databases">
        <title>Genome sequencing of the rare red list fungi Hericium alpestre (H. flagellum).</title>
        <authorList>
            <person name="Buettner E."/>
            <person name="Kellner H."/>
        </authorList>
    </citation>
    <scope>NUCLEOTIDE SEQUENCE [LARGE SCALE GENOMIC DNA]</scope>
    <source>
        <strain evidence="1 2">DSM 108284</strain>
    </source>
</reference>
<dbReference type="OrthoDB" id="506498at2759"/>
<dbReference type="PANTHER" id="PTHR43591">
    <property type="entry name" value="METHYLTRANSFERASE"/>
    <property type="match status" value="1"/>
</dbReference>
<organism evidence="1 2">
    <name type="scientific">Hericium alpestre</name>
    <dbReference type="NCBI Taxonomy" id="135208"/>
    <lineage>
        <taxon>Eukaryota</taxon>
        <taxon>Fungi</taxon>
        <taxon>Dikarya</taxon>
        <taxon>Basidiomycota</taxon>
        <taxon>Agaricomycotina</taxon>
        <taxon>Agaricomycetes</taxon>
        <taxon>Russulales</taxon>
        <taxon>Hericiaceae</taxon>
        <taxon>Hericium</taxon>
    </lineage>
</organism>
<dbReference type="SUPFAM" id="SSF53335">
    <property type="entry name" value="S-adenosyl-L-methionine-dependent methyltransferases"/>
    <property type="match status" value="1"/>
</dbReference>
<dbReference type="STRING" id="135208.A0A4Y9ZH88"/>
<keyword evidence="2" id="KW-1185">Reference proteome</keyword>
<evidence type="ECO:0000313" key="2">
    <source>
        <dbReference type="Proteomes" id="UP000298061"/>
    </source>
</evidence>
<accession>A0A4Y9ZH88</accession>
<dbReference type="Gene3D" id="3.40.50.150">
    <property type="entry name" value="Vaccinia Virus protein VP39"/>
    <property type="match status" value="1"/>
</dbReference>